<evidence type="ECO:0000313" key="4">
    <source>
        <dbReference type="Proteomes" id="UP000240542"/>
    </source>
</evidence>
<organism evidence="3 4">
    <name type="scientific">Murinocardiopsis flavida</name>
    <dbReference type="NCBI Taxonomy" id="645275"/>
    <lineage>
        <taxon>Bacteria</taxon>
        <taxon>Bacillati</taxon>
        <taxon>Actinomycetota</taxon>
        <taxon>Actinomycetes</taxon>
        <taxon>Streptosporangiales</taxon>
        <taxon>Nocardiopsidaceae</taxon>
        <taxon>Murinocardiopsis</taxon>
    </lineage>
</organism>
<name>A0A2P8DFA4_9ACTN</name>
<proteinExistence type="predicted"/>
<dbReference type="AlphaFoldDB" id="A0A2P8DFA4"/>
<protein>
    <recommendedName>
        <fullName evidence="5">DUF3040 family protein</fullName>
    </recommendedName>
</protein>
<keyword evidence="2" id="KW-1133">Transmembrane helix</keyword>
<reference evidence="3 4" key="1">
    <citation type="submission" date="2018-03" db="EMBL/GenBank/DDBJ databases">
        <title>Genomic Encyclopedia of Archaeal and Bacterial Type Strains, Phase II (KMG-II): from individual species to whole genera.</title>
        <authorList>
            <person name="Goeker M."/>
        </authorList>
    </citation>
    <scope>NUCLEOTIDE SEQUENCE [LARGE SCALE GENOMIC DNA]</scope>
    <source>
        <strain evidence="3 4">DSM 45312</strain>
    </source>
</reference>
<comment type="caution">
    <text evidence="3">The sequence shown here is derived from an EMBL/GenBank/DDBJ whole genome shotgun (WGS) entry which is preliminary data.</text>
</comment>
<evidence type="ECO:0000313" key="3">
    <source>
        <dbReference type="EMBL" id="PSK95896.1"/>
    </source>
</evidence>
<keyword evidence="4" id="KW-1185">Reference proteome</keyword>
<dbReference type="InterPro" id="IPR021401">
    <property type="entry name" value="DUF3040"/>
</dbReference>
<feature type="transmembrane region" description="Helical" evidence="2">
    <location>
        <begin position="43"/>
        <end position="68"/>
    </location>
</feature>
<gene>
    <name evidence="3" type="ORF">CLV63_11359</name>
</gene>
<dbReference type="Proteomes" id="UP000240542">
    <property type="component" value="Unassembled WGS sequence"/>
</dbReference>
<keyword evidence="2" id="KW-0812">Transmembrane</keyword>
<dbReference type="EMBL" id="PYGA01000013">
    <property type="protein sequence ID" value="PSK95896.1"/>
    <property type="molecule type" value="Genomic_DNA"/>
</dbReference>
<evidence type="ECO:0000256" key="2">
    <source>
        <dbReference type="SAM" id="Phobius"/>
    </source>
</evidence>
<sequence>MSLSQYDNDRLRAIEDRTRREDPVFAARFTHGCAQLGDPRAEWLLPVIAAVVFATLGVTVLLFSLLLATDGAAVLDRTGPSGASAPPVRDGVRVNAP</sequence>
<keyword evidence="2" id="KW-0472">Membrane</keyword>
<accession>A0A2P8DFA4</accession>
<feature type="region of interest" description="Disordered" evidence="1">
    <location>
        <begin position="78"/>
        <end position="97"/>
    </location>
</feature>
<evidence type="ECO:0000256" key="1">
    <source>
        <dbReference type="SAM" id="MobiDB-lite"/>
    </source>
</evidence>
<dbReference type="RefSeq" id="WP_106584357.1">
    <property type="nucleotide sequence ID" value="NZ_PYGA01000013.1"/>
</dbReference>
<dbReference type="Pfam" id="PF11239">
    <property type="entry name" value="DUF3040"/>
    <property type="match status" value="1"/>
</dbReference>
<evidence type="ECO:0008006" key="5">
    <source>
        <dbReference type="Google" id="ProtNLM"/>
    </source>
</evidence>